<name>A0A6I1I2Y7_9BURK</name>
<accession>A0A6I1I2Y7</accession>
<dbReference type="InterPro" id="IPR014158">
    <property type="entry name" value="T4SS_VirB5"/>
</dbReference>
<dbReference type="Gene3D" id="1.20.58.430">
    <property type="entry name" value="Type IV secretion system, VirB5-domain"/>
    <property type="match status" value="1"/>
</dbReference>
<sequence length="232" mass="25502">MKKNVMSTLLALSFAAVPAGMAYAAGQAAPSTTPLPVSDKDVFAQVEKLVEQSGKTTTAVTEMNTTLNNAVKRNRELNKIADPSGSRVAILKNDNADAYIKTVADQAKALRCGKFEEAPKQDKQLELCRKVEQASFDLLTMLKDNLETSRQRALKILTLLDELKMTTPSNLMQAADLQSRIQIETALLQNEKTMVDMAIVKNEQEIRLYNQLLVALAKDGPGDAAGNRFYIR</sequence>
<evidence type="ECO:0000313" key="3">
    <source>
        <dbReference type="Proteomes" id="UP000468717"/>
    </source>
</evidence>
<keyword evidence="3" id="KW-1185">Reference proteome</keyword>
<dbReference type="SUPFAM" id="SSF101082">
    <property type="entry name" value="Typo IV secretion system protein TraC"/>
    <property type="match status" value="1"/>
</dbReference>
<evidence type="ECO:0000256" key="1">
    <source>
        <dbReference type="SAM" id="SignalP"/>
    </source>
</evidence>
<organism evidence="2 3">
    <name type="scientific">Janthinobacterium violaceinigrum</name>
    <dbReference type="NCBI Taxonomy" id="2654252"/>
    <lineage>
        <taxon>Bacteria</taxon>
        <taxon>Pseudomonadati</taxon>
        <taxon>Pseudomonadota</taxon>
        <taxon>Betaproteobacteria</taxon>
        <taxon>Burkholderiales</taxon>
        <taxon>Oxalobacteraceae</taxon>
        <taxon>Janthinobacterium</taxon>
    </lineage>
</organism>
<dbReference type="RefSeq" id="WP_152282339.1">
    <property type="nucleotide sequence ID" value="NZ_WFLI01000008.1"/>
</dbReference>
<dbReference type="InterPro" id="IPR023220">
    <property type="entry name" value="T4SS_VirB5-domain"/>
</dbReference>
<reference evidence="2 3" key="1">
    <citation type="submission" date="2019-10" db="EMBL/GenBank/DDBJ databases">
        <title>Three novel species isolated from a subtropical stream in China.</title>
        <authorList>
            <person name="Lu H."/>
        </authorList>
    </citation>
    <scope>NUCLEOTIDE SEQUENCE [LARGE SCALE GENOMIC DNA]</scope>
    <source>
        <strain evidence="2 3">FT13W</strain>
    </source>
</reference>
<dbReference type="EMBL" id="WFLI01000008">
    <property type="protein sequence ID" value="KAB8065265.1"/>
    <property type="molecule type" value="Genomic_DNA"/>
</dbReference>
<dbReference type="Proteomes" id="UP000468717">
    <property type="component" value="Unassembled WGS sequence"/>
</dbReference>
<proteinExistence type="predicted"/>
<feature type="chain" id="PRO_5026025810" evidence="1">
    <location>
        <begin position="25"/>
        <end position="232"/>
    </location>
</feature>
<feature type="signal peptide" evidence="1">
    <location>
        <begin position="1"/>
        <end position="24"/>
    </location>
</feature>
<gene>
    <name evidence="2" type="ORF">GCN75_09700</name>
</gene>
<keyword evidence="1" id="KW-0732">Signal</keyword>
<dbReference type="Pfam" id="PF07996">
    <property type="entry name" value="T4SS"/>
    <property type="match status" value="1"/>
</dbReference>
<dbReference type="AlphaFoldDB" id="A0A6I1I2Y7"/>
<protein>
    <submittedName>
        <fullName evidence="2">Uncharacterized protein</fullName>
    </submittedName>
</protein>
<evidence type="ECO:0000313" key="2">
    <source>
        <dbReference type="EMBL" id="KAB8065265.1"/>
    </source>
</evidence>
<comment type="caution">
    <text evidence="2">The sequence shown here is derived from an EMBL/GenBank/DDBJ whole genome shotgun (WGS) entry which is preliminary data.</text>
</comment>